<evidence type="ECO:0000313" key="2">
    <source>
        <dbReference type="Proteomes" id="UP001235269"/>
    </source>
</evidence>
<reference evidence="1 2" key="1">
    <citation type="submission" date="2023-07" db="EMBL/GenBank/DDBJ databases">
        <title>Genomic Encyclopedia of Type Strains, Phase IV (KMG-IV): sequencing the most valuable type-strain genomes for metagenomic binning, comparative biology and taxonomic classification.</title>
        <authorList>
            <person name="Goeker M."/>
        </authorList>
    </citation>
    <scope>NUCLEOTIDE SEQUENCE [LARGE SCALE GENOMIC DNA]</scope>
    <source>
        <strain evidence="1 2">DSM 100301</strain>
    </source>
</reference>
<dbReference type="RefSeq" id="WP_307160199.1">
    <property type="nucleotide sequence ID" value="NZ_JAUSWH010000022.1"/>
</dbReference>
<dbReference type="Proteomes" id="UP001235269">
    <property type="component" value="Unassembled WGS sequence"/>
</dbReference>
<proteinExistence type="predicted"/>
<organism evidence="1 2">
    <name type="scientific">Rhizobium paknamense</name>
    <dbReference type="NCBI Taxonomy" id="1206817"/>
    <lineage>
        <taxon>Bacteria</taxon>
        <taxon>Pseudomonadati</taxon>
        <taxon>Pseudomonadota</taxon>
        <taxon>Alphaproteobacteria</taxon>
        <taxon>Hyphomicrobiales</taxon>
        <taxon>Rhizobiaceae</taxon>
        <taxon>Rhizobium/Agrobacterium group</taxon>
        <taxon>Rhizobium</taxon>
    </lineage>
</organism>
<accession>A0ABU0IIU5</accession>
<name>A0ABU0IIU5_9HYPH</name>
<comment type="caution">
    <text evidence="1">The sequence shown here is derived from an EMBL/GenBank/DDBJ whole genome shotgun (WGS) entry which is preliminary data.</text>
</comment>
<evidence type="ECO:0000313" key="1">
    <source>
        <dbReference type="EMBL" id="MDQ0458096.1"/>
    </source>
</evidence>
<gene>
    <name evidence="1" type="ORF">QO005_004454</name>
</gene>
<sequence length="75" mass="8339">MVPDSPMSNGTMVDSKFQDRHDWMMTGMPETPKRKLSGFLFEGKRKSGSVHTKASKMLTHPRLEEISNISNASGA</sequence>
<protein>
    <submittedName>
        <fullName evidence="1">Uncharacterized protein</fullName>
    </submittedName>
</protein>
<dbReference type="EMBL" id="JAUSWH010000022">
    <property type="protein sequence ID" value="MDQ0458096.1"/>
    <property type="molecule type" value="Genomic_DNA"/>
</dbReference>
<keyword evidence="2" id="KW-1185">Reference proteome</keyword>